<evidence type="ECO:0000313" key="2">
    <source>
        <dbReference type="Proteomes" id="UP001629392"/>
    </source>
</evidence>
<sequence>MFSNNSCARNARSFLSRLRLFGIASGGLIGHSRTHLAASLFSAQGERPSLHTIHS</sequence>
<dbReference type="RefSeq" id="WP_408146747.1">
    <property type="nucleotide sequence ID" value="NZ_JAQQCL010000017.1"/>
</dbReference>
<evidence type="ECO:0000313" key="1">
    <source>
        <dbReference type="EMBL" id="MFM0718981.1"/>
    </source>
</evidence>
<organism evidence="1 2">
    <name type="scientific">Paraburkholderia strydomiana</name>
    <dbReference type="NCBI Taxonomy" id="1245417"/>
    <lineage>
        <taxon>Bacteria</taxon>
        <taxon>Pseudomonadati</taxon>
        <taxon>Pseudomonadota</taxon>
        <taxon>Betaproteobacteria</taxon>
        <taxon>Burkholderiales</taxon>
        <taxon>Burkholderiaceae</taxon>
        <taxon>Paraburkholderia</taxon>
    </lineage>
</organism>
<protein>
    <submittedName>
        <fullName evidence="1">Uncharacterized protein</fullName>
    </submittedName>
</protein>
<accession>A0ABW9EIW1</accession>
<dbReference type="Proteomes" id="UP001629392">
    <property type="component" value="Unassembled WGS sequence"/>
</dbReference>
<comment type="caution">
    <text evidence="1">The sequence shown here is derived from an EMBL/GenBank/DDBJ whole genome shotgun (WGS) entry which is preliminary data.</text>
</comment>
<proteinExistence type="predicted"/>
<name>A0ABW9EIW1_9BURK</name>
<gene>
    <name evidence="1" type="ORF">PQQ73_21855</name>
</gene>
<dbReference type="EMBL" id="JAQQCL010000017">
    <property type="protein sequence ID" value="MFM0718981.1"/>
    <property type="molecule type" value="Genomic_DNA"/>
</dbReference>
<keyword evidence="2" id="KW-1185">Reference proteome</keyword>
<reference evidence="1 2" key="1">
    <citation type="journal article" date="2024" name="Chem. Sci.">
        <title>Discovery of megapolipeptins by genome mining of a Burkholderiales bacteria collection.</title>
        <authorList>
            <person name="Paulo B.S."/>
            <person name="Recchia M.J.J."/>
            <person name="Lee S."/>
            <person name="Fergusson C.H."/>
            <person name="Romanowski S.B."/>
            <person name="Hernandez A."/>
            <person name="Krull N."/>
            <person name="Liu D.Y."/>
            <person name="Cavanagh H."/>
            <person name="Bos A."/>
            <person name="Gray C.A."/>
            <person name="Murphy B.T."/>
            <person name="Linington R.G."/>
            <person name="Eustaquio A.S."/>
        </authorList>
    </citation>
    <scope>NUCLEOTIDE SEQUENCE [LARGE SCALE GENOMIC DNA]</scope>
    <source>
        <strain evidence="1 2">RL17-350-BIC-E</strain>
    </source>
</reference>